<evidence type="ECO:0000256" key="1">
    <source>
        <dbReference type="ARBA" id="ARBA00004161"/>
    </source>
</evidence>
<dbReference type="Gene3D" id="1.25.40.10">
    <property type="entry name" value="Tetratricopeptide repeat domain"/>
    <property type="match status" value="1"/>
</dbReference>
<feature type="compositionally biased region" description="Polar residues" evidence="5">
    <location>
        <begin position="133"/>
        <end position="142"/>
    </location>
</feature>
<dbReference type="Gene3D" id="1.25.10.10">
    <property type="entry name" value="Leucine-rich Repeat Variant"/>
    <property type="match status" value="1"/>
</dbReference>
<dbReference type="GeneID" id="7446048"/>
<dbReference type="InterPro" id="IPR011990">
    <property type="entry name" value="TPR-like_helical_dom_sf"/>
</dbReference>
<feature type="region of interest" description="Disordered" evidence="5">
    <location>
        <begin position="258"/>
        <end position="428"/>
    </location>
</feature>
<name>B8LEM4_THAPS</name>
<evidence type="ECO:0000256" key="4">
    <source>
        <dbReference type="ARBA" id="ARBA00022737"/>
    </source>
</evidence>
<feature type="compositionally biased region" description="Low complexity" evidence="5">
    <location>
        <begin position="659"/>
        <end position="670"/>
    </location>
</feature>
<organism evidence="6 7">
    <name type="scientific">Thalassiosira pseudonana</name>
    <name type="common">Marine diatom</name>
    <name type="synonym">Cyclotella nana</name>
    <dbReference type="NCBI Taxonomy" id="35128"/>
    <lineage>
        <taxon>Eukaryota</taxon>
        <taxon>Sar</taxon>
        <taxon>Stramenopiles</taxon>
        <taxon>Ochrophyta</taxon>
        <taxon>Bacillariophyta</taxon>
        <taxon>Coscinodiscophyceae</taxon>
        <taxon>Thalassiosirophycidae</taxon>
        <taxon>Thalassiosirales</taxon>
        <taxon>Thalassiosiraceae</taxon>
        <taxon>Thalassiosira</taxon>
    </lineage>
</organism>
<sequence>MSGEKKSPSKNSRIMESPLSPKLALQLTNEEVDDALNFDIDFDAVAESMININDLPNLNGDLGLGMGAFTGGSMGTRSPSPDFDDTASLTSTGSKRSRAEYDGDDGGDDTKQEHGSSKRRASFTASRGGLTMGVNNTDQHQPQARGKSGGDSHATAIRADREREGRCPDCGLETHTMVRKENGFVKEPLTIEGEVLNGRCLFCNPVGEGENINTKKASTRRGMSGDANIDAELSMGRTTPMQNSRQGMMGMATPYQTPQQQQRQTVRHPGSRTGSVDGMMMTPQQSMGGMSLSSPVPTPSQSKMALARQRKLPRKHSPKQHAELVFGGVGGNTSYSNLERNTSSGVESSNSNFPNIGVSNDRNYQVPRNSSGISTSSSVSKSEGGDGNSVSNNTVDCDDASRASRNSQFSDGMVPPFVPGQQGQGVKNVASDTDIKTTSSMNSMSSMPSRAGDIPPHVRVAHSKLPSSIYHHHQYPMSSETEQAYMDKTWTYLESGGGDICDILVAMRRFPFSLPIQSIACEKLYVACFDRDHAHAIGLVGGIRTIIDAMEHHSKDVALQRGCAGIIKHLALASPYNLDMLDRMGAVAIIVGAMERNPQSAPLLESCCWALESMARGSNPELKMRVAKGGGIHASMKAVETFPNNESLLRAAFHSVAAQQNQQNQQQNNNFLQGGGGSIGSSGQGHGGGGGGGMRRGMMMSNQQLMMNQQMMANNISPAMMGGNNNPMAMMGNGGLNPMMGNNPMLGNANPMMNNMKMGGNKMNRRIGTACLLPLSLPIQHRGSPFSFIMGSISLPLSRRHIGQQHPRPARLTASSRVVTLFYAICISFIATLPTIIHESNVVFVQAVDSSSHQHDGDTPCVHARQDGTITIHQQSFKVTPDILEACRHGNTDACKYEVTLKNVVLHAHSLHRAENARQQLEYGEIDALYQVIEHSSMLVENLLALALFHKEKILSREPSSDEANVEFQKAISAYEGSLHYYSRIWTIMQSSSSGGEGSRRRTTQSLFSVYDQEAIASGIFGIEVHMSDMYHHRQNIQITMEGGESVDVNSDDFLIAYRHLISCEQWVETSMQLLAVDNIDEGDPYYEAHGEVVTASRESVAYIQLRIGTLLLDMYAVGYTLDSNDMLRFDPMVKRSVLELELDDAGKGNTNNQVRILIKALEKLHNGIGIYDQIERNSSQQSSAYSVPQFGDNRLNQADAHNHVGVAYQYLEEHQKAVAEWRKSLALYNDLFTEYVYNSAGSNELGIESITEVTTSLVTTTQNLWEELFILGEMSEATDVFEMHVNYRRFLEQRIPIEHPLMDDDTEYDEDGRTRVAYGNQAFDAGGDTLGSYQSMLEEYLQSKPDGSYYEMNIGIDGSSSHTLSNDKLYEGSLRSAIGSMYLAQNEVAKARVELELAVRLVREGLDEADIRGDLYELLDEMGRPVNYPARLYLGDALQNLALAQLGSRQWQSCLETFEEAMKIYEHHLPPDTSPLEFSAFGNASQDSSQGSVDGLAARLSRLLKWSTEGNEENGNGDQEAKDMSVDDMIEDDGDDENQSIHVEGFEWMENATANTG</sequence>
<feature type="region of interest" description="Disordered" evidence="5">
    <location>
        <begin position="73"/>
        <end position="168"/>
    </location>
</feature>
<dbReference type="PANTHER" id="PTHR22895">
    <property type="entry name" value="ARMADILLO REPEAT-CONTAINING PROTEIN 6"/>
    <property type="match status" value="1"/>
</dbReference>
<evidence type="ECO:0000313" key="6">
    <source>
        <dbReference type="EMBL" id="EED86223.1"/>
    </source>
</evidence>
<dbReference type="InterPro" id="IPR019734">
    <property type="entry name" value="TPR_rpt"/>
</dbReference>
<dbReference type="SUPFAM" id="SSF48452">
    <property type="entry name" value="TPR-like"/>
    <property type="match status" value="1"/>
</dbReference>
<feature type="compositionally biased region" description="Basic and acidic residues" evidence="5">
    <location>
        <begin position="158"/>
        <end position="167"/>
    </location>
</feature>
<dbReference type="InterPro" id="IPR016024">
    <property type="entry name" value="ARM-type_fold"/>
</dbReference>
<feature type="compositionally biased region" description="Acidic residues" evidence="5">
    <location>
        <begin position="1527"/>
        <end position="1539"/>
    </location>
</feature>
<keyword evidence="7" id="KW-1185">Reference proteome</keyword>
<dbReference type="InParanoid" id="B8LEM4"/>
<dbReference type="EMBL" id="DS999444">
    <property type="protein sequence ID" value="EED86223.1"/>
    <property type="molecule type" value="Genomic_DNA"/>
</dbReference>
<evidence type="ECO:0000256" key="5">
    <source>
        <dbReference type="SAM" id="MobiDB-lite"/>
    </source>
</evidence>
<dbReference type="Proteomes" id="UP000001449">
    <property type="component" value="Unassembled WGS sequence"/>
</dbReference>
<keyword evidence="4" id="KW-0677">Repeat</keyword>
<dbReference type="SMART" id="SM00185">
    <property type="entry name" value="ARM"/>
    <property type="match status" value="2"/>
</dbReference>
<proteinExistence type="predicted"/>
<dbReference type="HOGENOM" id="CLU_246080_0_0_1"/>
<feature type="compositionally biased region" description="Basic residues" evidence="5">
    <location>
        <begin position="308"/>
        <end position="319"/>
    </location>
</feature>
<dbReference type="RefSeq" id="XP_002297484.1">
    <property type="nucleotide sequence ID" value="XM_002297448.1"/>
</dbReference>
<comment type="subcellular location">
    <subcellularLocation>
        <location evidence="1">Cytoplasm</location>
        <location evidence="1">Myofibril</location>
        <location evidence="1">Sarcomere</location>
        <location evidence="1">A band</location>
    </subcellularLocation>
    <subcellularLocation>
        <location evidence="2">Cytoplasm</location>
        <location evidence="2">Myofibril</location>
        <location evidence="2">Sarcomere</location>
        <location evidence="2">Z line</location>
    </subcellularLocation>
</comment>
<dbReference type="PaxDb" id="35128-Thapsdraft1878"/>
<evidence type="ECO:0000256" key="2">
    <source>
        <dbReference type="ARBA" id="ARBA00004216"/>
    </source>
</evidence>
<accession>B8LEM4</accession>
<protein>
    <recommendedName>
        <fullName evidence="3">Protein unc-45 homolog B</fullName>
    </recommendedName>
</protein>
<dbReference type="eggNOG" id="ENOG502QYF1">
    <property type="taxonomic scope" value="Eukaryota"/>
</dbReference>
<feature type="compositionally biased region" description="Low complexity" evidence="5">
    <location>
        <begin position="370"/>
        <end position="382"/>
    </location>
</feature>
<evidence type="ECO:0000313" key="7">
    <source>
        <dbReference type="Proteomes" id="UP000001449"/>
    </source>
</evidence>
<dbReference type="SMART" id="SM00028">
    <property type="entry name" value="TPR"/>
    <property type="match status" value="3"/>
</dbReference>
<reference evidence="6 7" key="2">
    <citation type="journal article" date="2008" name="Nature">
        <title>The Phaeodactylum genome reveals the evolutionary history of diatom genomes.</title>
        <authorList>
            <person name="Bowler C."/>
            <person name="Allen A.E."/>
            <person name="Badger J.H."/>
            <person name="Grimwood J."/>
            <person name="Jabbari K."/>
            <person name="Kuo A."/>
            <person name="Maheswari U."/>
            <person name="Martens C."/>
            <person name="Maumus F."/>
            <person name="Otillar R.P."/>
            <person name="Rayko E."/>
            <person name="Salamov A."/>
            <person name="Vandepoele K."/>
            <person name="Beszteri B."/>
            <person name="Gruber A."/>
            <person name="Heijde M."/>
            <person name="Katinka M."/>
            <person name="Mock T."/>
            <person name="Valentin K."/>
            <person name="Verret F."/>
            <person name="Berges J.A."/>
            <person name="Brownlee C."/>
            <person name="Cadoret J.P."/>
            <person name="Chiovitti A."/>
            <person name="Choi C.J."/>
            <person name="Coesel S."/>
            <person name="De Martino A."/>
            <person name="Detter J.C."/>
            <person name="Durkin C."/>
            <person name="Falciatore A."/>
            <person name="Fournet J."/>
            <person name="Haruta M."/>
            <person name="Huysman M.J."/>
            <person name="Jenkins B.D."/>
            <person name="Jiroutova K."/>
            <person name="Jorgensen R.E."/>
            <person name="Joubert Y."/>
            <person name="Kaplan A."/>
            <person name="Kroger N."/>
            <person name="Kroth P.G."/>
            <person name="La Roche J."/>
            <person name="Lindquist E."/>
            <person name="Lommer M."/>
            <person name="Martin-Jezequel V."/>
            <person name="Lopez P.J."/>
            <person name="Lucas S."/>
            <person name="Mangogna M."/>
            <person name="McGinnis K."/>
            <person name="Medlin L.K."/>
            <person name="Montsant A."/>
            <person name="Oudot-Le Secq M.P."/>
            <person name="Napoli C."/>
            <person name="Obornik M."/>
            <person name="Parker M.S."/>
            <person name="Petit J.L."/>
            <person name="Porcel B.M."/>
            <person name="Poulsen N."/>
            <person name="Robison M."/>
            <person name="Rychlewski L."/>
            <person name="Rynearson T.A."/>
            <person name="Schmutz J."/>
            <person name="Shapiro H."/>
            <person name="Siaut M."/>
            <person name="Stanley M."/>
            <person name="Sussman M.R."/>
            <person name="Taylor A.R."/>
            <person name="Vardi A."/>
            <person name="von Dassow P."/>
            <person name="Vyverman W."/>
            <person name="Willis A."/>
            <person name="Wyrwicz L.S."/>
            <person name="Rokhsar D.S."/>
            <person name="Weissenbach J."/>
            <person name="Armbrust E.V."/>
            <person name="Green B.R."/>
            <person name="Van de Peer Y."/>
            <person name="Grigoriev I.V."/>
        </authorList>
    </citation>
    <scope>NUCLEOTIDE SEQUENCE [LARGE SCALE GENOMIC DNA]</scope>
    <source>
        <strain evidence="6 7">CCMP1335</strain>
    </source>
</reference>
<dbReference type="KEGG" id="tps:THAPSDRAFT_bd1878"/>
<dbReference type="PANTHER" id="PTHR22895:SF0">
    <property type="entry name" value="ARMADILLO REPEAT-CONTAINING PROTEIN 6"/>
    <property type="match status" value="1"/>
</dbReference>
<feature type="compositionally biased region" description="Polar residues" evidence="5">
    <location>
        <begin position="332"/>
        <end position="369"/>
    </location>
</feature>
<dbReference type="InterPro" id="IPR000225">
    <property type="entry name" value="Armadillo"/>
</dbReference>
<gene>
    <name evidence="6" type="ORF">THAPSDRAFT_bd1878</name>
</gene>
<feature type="region of interest" description="Disordered" evidence="5">
    <location>
        <begin position="1"/>
        <end position="21"/>
    </location>
</feature>
<feature type="compositionally biased region" description="Gly residues" evidence="5">
    <location>
        <begin position="673"/>
        <end position="695"/>
    </location>
</feature>
<dbReference type="SUPFAM" id="SSF48371">
    <property type="entry name" value="ARM repeat"/>
    <property type="match status" value="1"/>
</dbReference>
<dbReference type="InterPro" id="IPR011989">
    <property type="entry name" value="ARM-like"/>
</dbReference>
<reference evidence="6 7" key="1">
    <citation type="journal article" date="2004" name="Science">
        <title>The genome of the diatom Thalassiosira pseudonana: ecology, evolution, and metabolism.</title>
        <authorList>
            <person name="Armbrust E.V."/>
            <person name="Berges J.A."/>
            <person name="Bowler C."/>
            <person name="Green B.R."/>
            <person name="Martinez D."/>
            <person name="Putnam N.H."/>
            <person name="Zhou S."/>
            <person name="Allen A.E."/>
            <person name="Apt K.E."/>
            <person name="Bechner M."/>
            <person name="Brzezinski M.A."/>
            <person name="Chaal B.K."/>
            <person name="Chiovitti A."/>
            <person name="Davis A.K."/>
            <person name="Demarest M.S."/>
            <person name="Detter J.C."/>
            <person name="Glavina T."/>
            <person name="Goodstein D."/>
            <person name="Hadi M.Z."/>
            <person name="Hellsten U."/>
            <person name="Hildebrand M."/>
            <person name="Jenkins B.D."/>
            <person name="Jurka J."/>
            <person name="Kapitonov V.V."/>
            <person name="Kroger N."/>
            <person name="Lau W.W."/>
            <person name="Lane T.W."/>
            <person name="Larimer F.W."/>
            <person name="Lippmeier J.C."/>
            <person name="Lucas S."/>
            <person name="Medina M."/>
            <person name="Montsant A."/>
            <person name="Obornik M."/>
            <person name="Parker M.S."/>
            <person name="Palenik B."/>
            <person name="Pazour G.J."/>
            <person name="Richardson P.M."/>
            <person name="Rynearson T.A."/>
            <person name="Saito M.A."/>
            <person name="Schwartz D.C."/>
            <person name="Thamatrakoln K."/>
            <person name="Valentin K."/>
            <person name="Vardi A."/>
            <person name="Wilkerson F.P."/>
            <person name="Rokhsar D.S."/>
        </authorList>
    </citation>
    <scope>NUCLEOTIDE SEQUENCE [LARGE SCALE GENOMIC DNA]</scope>
    <source>
        <strain evidence="6 7">CCMP1335</strain>
    </source>
</reference>
<evidence type="ECO:0000256" key="3">
    <source>
        <dbReference type="ARBA" id="ARBA00020768"/>
    </source>
</evidence>
<feature type="region of interest" description="Disordered" evidence="5">
    <location>
        <begin position="658"/>
        <end position="696"/>
    </location>
</feature>
<feature type="region of interest" description="Disordered" evidence="5">
    <location>
        <begin position="1508"/>
        <end position="1558"/>
    </location>
</feature>
<feature type="compositionally biased region" description="Polar residues" evidence="5">
    <location>
        <begin position="282"/>
        <end position="303"/>
    </location>
</feature>